<dbReference type="Proteomes" id="UP001163046">
    <property type="component" value="Unassembled WGS sequence"/>
</dbReference>
<sequence length="119" mass="13653">MALFRRQKVNSASEPTAEPDRLVPYLRRSDSLPRTPRTRSDSPRPSPASPASDTSYYTEAAEVPMKTQEDIKLKMIELTFHFRIFSEALSSLESTFTECEGHRSFFMLCLVWRPPTIPL</sequence>
<reference evidence="2" key="1">
    <citation type="submission" date="2023-01" db="EMBL/GenBank/DDBJ databases">
        <title>Genome assembly of the deep-sea coral Lophelia pertusa.</title>
        <authorList>
            <person name="Herrera S."/>
            <person name="Cordes E."/>
        </authorList>
    </citation>
    <scope>NUCLEOTIDE SEQUENCE</scope>
    <source>
        <strain evidence="2">USNM1676648</strain>
        <tissue evidence="2">Polyp</tissue>
    </source>
</reference>
<feature type="non-terminal residue" evidence="2">
    <location>
        <position position="1"/>
    </location>
</feature>
<gene>
    <name evidence="2" type="ORF">OS493_038006</name>
</gene>
<feature type="region of interest" description="Disordered" evidence="1">
    <location>
        <begin position="1"/>
        <end position="57"/>
    </location>
</feature>
<proteinExistence type="predicted"/>
<evidence type="ECO:0000313" key="3">
    <source>
        <dbReference type="Proteomes" id="UP001163046"/>
    </source>
</evidence>
<dbReference type="AlphaFoldDB" id="A0A9W9YKZ0"/>
<dbReference type="EMBL" id="MU827383">
    <property type="protein sequence ID" value="KAJ7350177.1"/>
    <property type="molecule type" value="Genomic_DNA"/>
</dbReference>
<evidence type="ECO:0000256" key="1">
    <source>
        <dbReference type="SAM" id="MobiDB-lite"/>
    </source>
</evidence>
<organism evidence="2 3">
    <name type="scientific">Desmophyllum pertusum</name>
    <dbReference type="NCBI Taxonomy" id="174260"/>
    <lineage>
        <taxon>Eukaryota</taxon>
        <taxon>Metazoa</taxon>
        <taxon>Cnidaria</taxon>
        <taxon>Anthozoa</taxon>
        <taxon>Hexacorallia</taxon>
        <taxon>Scleractinia</taxon>
        <taxon>Caryophylliina</taxon>
        <taxon>Caryophylliidae</taxon>
        <taxon>Desmophyllum</taxon>
    </lineage>
</organism>
<name>A0A9W9YKZ0_9CNID</name>
<keyword evidence="3" id="KW-1185">Reference proteome</keyword>
<accession>A0A9W9YKZ0</accession>
<evidence type="ECO:0000313" key="2">
    <source>
        <dbReference type="EMBL" id="KAJ7350177.1"/>
    </source>
</evidence>
<protein>
    <submittedName>
        <fullName evidence="2">Uncharacterized protein</fullName>
    </submittedName>
</protein>
<comment type="caution">
    <text evidence="2">The sequence shown here is derived from an EMBL/GenBank/DDBJ whole genome shotgun (WGS) entry which is preliminary data.</text>
</comment>